<keyword evidence="1" id="KW-0812">Transmembrane</keyword>
<name>A0A6C0LXH2_9ZZZZ</name>
<evidence type="ECO:0000313" key="2">
    <source>
        <dbReference type="EMBL" id="QHU35459.1"/>
    </source>
</evidence>
<protein>
    <submittedName>
        <fullName evidence="2">Uncharacterized protein</fullName>
    </submittedName>
</protein>
<reference evidence="2" key="1">
    <citation type="journal article" date="2020" name="Nature">
        <title>Giant virus diversity and host interactions through global metagenomics.</title>
        <authorList>
            <person name="Schulz F."/>
            <person name="Roux S."/>
            <person name="Paez-Espino D."/>
            <person name="Jungbluth S."/>
            <person name="Walsh D.A."/>
            <person name="Denef V.J."/>
            <person name="McMahon K.D."/>
            <person name="Konstantinidis K.T."/>
            <person name="Eloe-Fadrosh E.A."/>
            <person name="Kyrpides N.C."/>
            <person name="Woyke T."/>
        </authorList>
    </citation>
    <scope>NUCLEOTIDE SEQUENCE</scope>
    <source>
        <strain evidence="2">GVMAG-S-1029409-49</strain>
    </source>
</reference>
<organism evidence="2">
    <name type="scientific">viral metagenome</name>
    <dbReference type="NCBI Taxonomy" id="1070528"/>
    <lineage>
        <taxon>unclassified sequences</taxon>
        <taxon>metagenomes</taxon>
        <taxon>organismal metagenomes</taxon>
    </lineage>
</organism>
<keyword evidence="1" id="KW-0472">Membrane</keyword>
<dbReference type="AlphaFoldDB" id="A0A6C0LXH2"/>
<accession>A0A6C0LXH2</accession>
<feature type="transmembrane region" description="Helical" evidence="1">
    <location>
        <begin position="243"/>
        <end position="263"/>
    </location>
</feature>
<dbReference type="EMBL" id="MN740609">
    <property type="protein sequence ID" value="QHU35459.1"/>
    <property type="molecule type" value="Genomic_DNA"/>
</dbReference>
<proteinExistence type="predicted"/>
<keyword evidence="1" id="KW-1133">Transmembrane helix</keyword>
<sequence>MAGVLIAGALVGGLILDALLHKDGDTKVKISVNVLTEEITKVINNASTFVNKYVRADQNITFTVGETGHVTCVPPDVNFINQAITGDIKFFTTITNDTATNIKAMVEANIKDSLDQTSKEVKDFLSGPAGGDVVGSIVNNITTKIETEITNNSIISIAEQYVFKQNAAITINGTYEGPCTIDQDIMVRIVSNTIANNIINVVSEASDITNIANALKQTSDRESGGIGDFFKKAFEGLGSTMKYVVIGLVIIAIIGVIGGIIYLKMKGGLPGGGGAGGFMKIKNPAFVGSPSTTSASKT</sequence>
<evidence type="ECO:0000256" key="1">
    <source>
        <dbReference type="SAM" id="Phobius"/>
    </source>
</evidence>